<dbReference type="Proteomes" id="UP000076154">
    <property type="component" value="Unassembled WGS sequence"/>
</dbReference>
<comment type="caution">
    <text evidence="1">The sequence shown here is derived from an EMBL/GenBank/DDBJ whole genome shotgun (WGS) entry which is preliminary data.</text>
</comment>
<dbReference type="OrthoDB" id="2745470at2759"/>
<accession>A0A369KDR8</accession>
<proteinExistence type="predicted"/>
<keyword evidence="2" id="KW-1185">Reference proteome</keyword>
<organism evidence="1 2">
    <name type="scientific">Hypsizygus marmoreus</name>
    <name type="common">White beech mushroom</name>
    <name type="synonym">Agaricus marmoreus</name>
    <dbReference type="NCBI Taxonomy" id="39966"/>
    <lineage>
        <taxon>Eukaryota</taxon>
        <taxon>Fungi</taxon>
        <taxon>Dikarya</taxon>
        <taxon>Basidiomycota</taxon>
        <taxon>Agaricomycotina</taxon>
        <taxon>Agaricomycetes</taxon>
        <taxon>Agaricomycetidae</taxon>
        <taxon>Agaricales</taxon>
        <taxon>Tricholomatineae</taxon>
        <taxon>Lyophyllaceae</taxon>
        <taxon>Hypsizygus</taxon>
    </lineage>
</organism>
<protein>
    <submittedName>
        <fullName evidence="1">Uncharacterized protein</fullName>
    </submittedName>
</protein>
<gene>
    <name evidence="1" type="ORF">Hypma_005824</name>
</gene>
<sequence length="319" mass="35210">MPGCIGEQHLVLWMCPPCHERARSPVPYPIPSRSLGGSRAGMDNRPLILYNIFFDGGDLFNVHESSAAFLEFLAQSRFVGAESNLLMLRLKFSDLALPQIRSKIQKNKTAMTMFAEKQRDSRLIISINVHSNPQDGELLYGGTRFASLCAILDHILGPCESRPMPFSNSLLFVVSCGGLMQYAMQDVQAASSCFTSTFAFGAASVDPLTVTSHFIQTVVDFHIFGCESLEAAVLRAFKPEVASHTPVYVFSGQFTARLVNATLRRRPNGEDIRCCDQIPKYLETQHRGHGKVVLLRCLVSAHPGPRNLRIQALPSEPGV</sequence>
<dbReference type="AlphaFoldDB" id="A0A369KDR8"/>
<evidence type="ECO:0000313" key="2">
    <source>
        <dbReference type="Proteomes" id="UP000076154"/>
    </source>
</evidence>
<dbReference type="EMBL" id="LUEZ02000004">
    <property type="protein sequence ID" value="RDB30815.1"/>
    <property type="molecule type" value="Genomic_DNA"/>
</dbReference>
<name>A0A369KDR8_HYPMA</name>
<reference evidence="1" key="1">
    <citation type="submission" date="2018-04" db="EMBL/GenBank/DDBJ databases">
        <title>Whole genome sequencing of Hypsizygus marmoreus.</title>
        <authorList>
            <person name="Choi I.-G."/>
            <person name="Min B."/>
            <person name="Kim J.-G."/>
            <person name="Kim S."/>
            <person name="Oh Y.-L."/>
            <person name="Kong W.-S."/>
            <person name="Park H."/>
            <person name="Jeong J."/>
            <person name="Song E.-S."/>
        </authorList>
    </citation>
    <scope>NUCLEOTIDE SEQUENCE [LARGE SCALE GENOMIC DNA]</scope>
    <source>
        <strain evidence="1">51987-8</strain>
    </source>
</reference>
<dbReference type="InParanoid" id="A0A369KDR8"/>
<evidence type="ECO:0000313" key="1">
    <source>
        <dbReference type="EMBL" id="RDB30815.1"/>
    </source>
</evidence>